<gene>
    <name evidence="4" type="ORF">GKD67_05825</name>
</gene>
<dbReference type="Pfam" id="PF12833">
    <property type="entry name" value="HTH_18"/>
    <property type="match status" value="1"/>
</dbReference>
<dbReference type="InterPro" id="IPR018060">
    <property type="entry name" value="HTH_AraC"/>
</dbReference>
<keyword evidence="2" id="KW-0238">DNA-binding</keyword>
<reference evidence="4 5" key="1">
    <citation type="journal article" date="2019" name="Nat. Med.">
        <title>A library of human gut bacterial isolates paired with longitudinal multiomics data enables mechanistic microbiome research.</title>
        <authorList>
            <person name="Poyet M."/>
            <person name="Groussin M."/>
            <person name="Gibbons S.M."/>
            <person name="Avila-Pacheco J."/>
            <person name="Jiang X."/>
            <person name="Kearney S.M."/>
            <person name="Perrotta A.R."/>
            <person name="Berdy B."/>
            <person name="Zhao S."/>
            <person name="Lieberman T.D."/>
            <person name="Swanson P.K."/>
            <person name="Smith M."/>
            <person name="Roesemann S."/>
            <person name="Alexander J.E."/>
            <person name="Rich S.A."/>
            <person name="Livny J."/>
            <person name="Vlamakis H."/>
            <person name="Clish C."/>
            <person name="Bullock K."/>
            <person name="Deik A."/>
            <person name="Scott J."/>
            <person name="Pierce K.A."/>
            <person name="Xavier R.J."/>
            <person name="Alm E.J."/>
        </authorList>
    </citation>
    <scope>NUCLEOTIDE SEQUENCE [LARGE SCALE GENOMIC DNA]</scope>
    <source>
        <strain evidence="4 5">BIOML-A9</strain>
    </source>
</reference>
<organism evidence="4 5">
    <name type="scientific">Parabacteroides distasonis</name>
    <dbReference type="NCBI Taxonomy" id="823"/>
    <lineage>
        <taxon>Bacteria</taxon>
        <taxon>Pseudomonadati</taxon>
        <taxon>Bacteroidota</taxon>
        <taxon>Bacteroidia</taxon>
        <taxon>Bacteroidales</taxon>
        <taxon>Tannerellaceae</taxon>
        <taxon>Parabacteroides</taxon>
    </lineage>
</organism>
<dbReference type="SUPFAM" id="SSF46689">
    <property type="entry name" value="Homeodomain-like"/>
    <property type="match status" value="1"/>
</dbReference>
<dbReference type="Proteomes" id="UP000461276">
    <property type="component" value="Unassembled WGS sequence"/>
</dbReference>
<evidence type="ECO:0000313" key="4">
    <source>
        <dbReference type="EMBL" id="MRY92750.1"/>
    </source>
</evidence>
<dbReference type="EMBL" id="WKMY01000002">
    <property type="protein sequence ID" value="MRY92750.1"/>
    <property type="molecule type" value="Genomic_DNA"/>
</dbReference>
<dbReference type="InterPro" id="IPR009057">
    <property type="entry name" value="Homeodomain-like_sf"/>
</dbReference>
<dbReference type="InterPro" id="IPR020449">
    <property type="entry name" value="Tscrpt_reg_AraC-type_HTH"/>
</dbReference>
<dbReference type="PANTHER" id="PTHR43280">
    <property type="entry name" value="ARAC-FAMILY TRANSCRIPTIONAL REGULATOR"/>
    <property type="match status" value="1"/>
</dbReference>
<name>A0A3D9A8U6_PARDI</name>
<proteinExistence type="predicted"/>
<dbReference type="RefSeq" id="WP_121955821.1">
    <property type="nucleotide sequence ID" value="NZ_CAXSUO010000027.1"/>
</dbReference>
<sequence length="292" mass="33716">MNLFKSLVQAKDKCILDDSLFYDTIGHSDSLEELVCEKTFFFLLVSSGKAKIHIQDVQDSIHSVGKNDLLVIPASMTIIFQQLSKDYMMYCLALTPPFFHSLPSSQFLYGKLCEFVTRYSLAAIHLKNDASYYFKKTFTLFQGYTVKGLLHKEGIYGHLCNFFILNVGDIFFSNIENASPAISNKSWIYYKFKDLVFEHYRQQHKIHFYADRLSVSDIYLSRIIKEETGQTIHAHITKLLYTEAKKMLSCSKYDIQTITDTLGFADQASFSKFFKRLAGASPKEYRNNLNCR</sequence>
<dbReference type="PROSITE" id="PS01124">
    <property type="entry name" value="HTH_ARAC_FAMILY_2"/>
    <property type="match status" value="1"/>
</dbReference>
<dbReference type="GO" id="GO:0043565">
    <property type="term" value="F:sequence-specific DNA binding"/>
    <property type="evidence" value="ECO:0007669"/>
    <property type="project" value="InterPro"/>
</dbReference>
<evidence type="ECO:0000256" key="2">
    <source>
        <dbReference type="ARBA" id="ARBA00023125"/>
    </source>
</evidence>
<evidence type="ECO:0000313" key="5">
    <source>
        <dbReference type="Proteomes" id="UP000461276"/>
    </source>
</evidence>
<keyword evidence="1" id="KW-0805">Transcription regulation</keyword>
<dbReference type="AlphaFoldDB" id="A0A3D9A8U6"/>
<keyword evidence="3" id="KW-0804">Transcription</keyword>
<dbReference type="PANTHER" id="PTHR43280:SF32">
    <property type="entry name" value="TRANSCRIPTIONAL REGULATORY PROTEIN"/>
    <property type="match status" value="1"/>
</dbReference>
<dbReference type="PRINTS" id="PR00032">
    <property type="entry name" value="HTHARAC"/>
</dbReference>
<dbReference type="SMART" id="SM00342">
    <property type="entry name" value="HTH_ARAC"/>
    <property type="match status" value="1"/>
</dbReference>
<evidence type="ECO:0000256" key="1">
    <source>
        <dbReference type="ARBA" id="ARBA00023015"/>
    </source>
</evidence>
<accession>A0A3D9A8U6</accession>
<comment type="caution">
    <text evidence="4">The sequence shown here is derived from an EMBL/GenBank/DDBJ whole genome shotgun (WGS) entry which is preliminary data.</text>
</comment>
<dbReference type="GO" id="GO:0003700">
    <property type="term" value="F:DNA-binding transcription factor activity"/>
    <property type="evidence" value="ECO:0007669"/>
    <property type="project" value="InterPro"/>
</dbReference>
<protein>
    <submittedName>
        <fullName evidence="4">Helix-turn-helix domain-containing protein</fullName>
    </submittedName>
</protein>
<dbReference type="Gene3D" id="1.10.10.60">
    <property type="entry name" value="Homeodomain-like"/>
    <property type="match status" value="1"/>
</dbReference>
<evidence type="ECO:0000256" key="3">
    <source>
        <dbReference type="ARBA" id="ARBA00023163"/>
    </source>
</evidence>